<sequence>MLKIKISYKNEEEKQRALQALSGLKIIKIGKEQVKKGHKNIYINAE</sequence>
<comment type="caution">
    <text evidence="1">The sequence shown here is derived from an EMBL/GenBank/DDBJ whole genome shotgun (WGS) entry which is preliminary data.</text>
</comment>
<dbReference type="EMBL" id="JACRSY010000032">
    <property type="protein sequence ID" value="MBC8580938.1"/>
    <property type="molecule type" value="Genomic_DNA"/>
</dbReference>
<organism evidence="1 2">
    <name type="scientific">Zhenhengia yiwuensis</name>
    <dbReference type="NCBI Taxonomy" id="2763666"/>
    <lineage>
        <taxon>Bacteria</taxon>
        <taxon>Bacillati</taxon>
        <taxon>Bacillota</taxon>
        <taxon>Clostridia</taxon>
        <taxon>Lachnospirales</taxon>
        <taxon>Lachnospiraceae</taxon>
        <taxon>Zhenhengia</taxon>
    </lineage>
</organism>
<keyword evidence="2" id="KW-1185">Reference proteome</keyword>
<dbReference type="RefSeq" id="WP_249333621.1">
    <property type="nucleotide sequence ID" value="NZ_JACRSY010000032.1"/>
</dbReference>
<reference evidence="1" key="1">
    <citation type="submission" date="2020-08" db="EMBL/GenBank/DDBJ databases">
        <title>Genome public.</title>
        <authorList>
            <person name="Liu C."/>
            <person name="Sun Q."/>
        </authorList>
    </citation>
    <scope>NUCLEOTIDE SEQUENCE</scope>
    <source>
        <strain evidence="1">NSJ-12</strain>
    </source>
</reference>
<evidence type="ECO:0000313" key="2">
    <source>
        <dbReference type="Proteomes" id="UP000655830"/>
    </source>
</evidence>
<dbReference type="Proteomes" id="UP000655830">
    <property type="component" value="Unassembled WGS sequence"/>
</dbReference>
<proteinExistence type="predicted"/>
<name>A0A926EMU1_9FIRM</name>
<accession>A0A926EMU1</accession>
<protein>
    <submittedName>
        <fullName evidence="1">Uncharacterized protein</fullName>
    </submittedName>
</protein>
<dbReference type="AlphaFoldDB" id="A0A926EMU1"/>
<evidence type="ECO:0000313" key="1">
    <source>
        <dbReference type="EMBL" id="MBC8580938.1"/>
    </source>
</evidence>
<gene>
    <name evidence="1" type="ORF">H8718_15570</name>
</gene>